<dbReference type="PANTHER" id="PTHR46463">
    <property type="entry name" value="ZINC FINGER, RING/FYVE/PHD-TYPE"/>
    <property type="match status" value="1"/>
</dbReference>
<keyword evidence="13" id="KW-1185">Reference proteome</keyword>
<comment type="caution">
    <text evidence="12">The sequence shown here is derived from an EMBL/GenBank/DDBJ whole genome shotgun (WGS) entry which is preliminary data.</text>
</comment>
<comment type="catalytic activity">
    <reaction evidence="1">
        <text>S-ubiquitinyl-[E2 ubiquitin-conjugating enzyme]-L-cysteine + [acceptor protein]-L-lysine = [E2 ubiquitin-conjugating enzyme]-L-cysteine + N(6)-ubiquitinyl-[acceptor protein]-L-lysine.</text>
        <dbReference type="EC" id="2.3.2.27"/>
    </reaction>
</comment>
<evidence type="ECO:0000313" key="13">
    <source>
        <dbReference type="Proteomes" id="UP000232323"/>
    </source>
</evidence>
<keyword evidence="7" id="KW-0833">Ubl conjugation pathway</keyword>
<dbReference type="EC" id="2.3.2.27" evidence="3"/>
<accession>A0A250XN52</accession>
<dbReference type="PROSITE" id="PS50089">
    <property type="entry name" value="ZF_RING_2"/>
    <property type="match status" value="1"/>
</dbReference>
<keyword evidence="4" id="KW-0808">Transferase</keyword>
<dbReference type="SUPFAM" id="SSF57850">
    <property type="entry name" value="RING/U-box"/>
    <property type="match status" value="1"/>
</dbReference>
<feature type="domain" description="RING-type" evidence="11">
    <location>
        <begin position="228"/>
        <end position="269"/>
    </location>
</feature>
<evidence type="ECO:0000256" key="9">
    <source>
        <dbReference type="PROSITE-ProRule" id="PRU00175"/>
    </source>
</evidence>
<evidence type="ECO:0000256" key="1">
    <source>
        <dbReference type="ARBA" id="ARBA00000900"/>
    </source>
</evidence>
<dbReference type="GO" id="GO:0061630">
    <property type="term" value="F:ubiquitin protein ligase activity"/>
    <property type="evidence" value="ECO:0007669"/>
    <property type="project" value="UniProtKB-EC"/>
</dbReference>
<evidence type="ECO:0000256" key="8">
    <source>
        <dbReference type="ARBA" id="ARBA00022833"/>
    </source>
</evidence>
<dbReference type="SMART" id="SM00184">
    <property type="entry name" value="RING"/>
    <property type="match status" value="1"/>
</dbReference>
<evidence type="ECO:0000256" key="4">
    <source>
        <dbReference type="ARBA" id="ARBA00022679"/>
    </source>
</evidence>
<proteinExistence type="predicted"/>
<dbReference type="STRING" id="1157962.A0A250XN52"/>
<organism evidence="12 13">
    <name type="scientific">Chlamydomonas eustigma</name>
    <dbReference type="NCBI Taxonomy" id="1157962"/>
    <lineage>
        <taxon>Eukaryota</taxon>
        <taxon>Viridiplantae</taxon>
        <taxon>Chlorophyta</taxon>
        <taxon>core chlorophytes</taxon>
        <taxon>Chlorophyceae</taxon>
        <taxon>CS clade</taxon>
        <taxon>Chlamydomonadales</taxon>
        <taxon>Chlamydomonadaceae</taxon>
        <taxon>Chlamydomonas</taxon>
    </lineage>
</organism>
<evidence type="ECO:0000256" key="5">
    <source>
        <dbReference type="ARBA" id="ARBA00022723"/>
    </source>
</evidence>
<evidence type="ECO:0000256" key="6">
    <source>
        <dbReference type="ARBA" id="ARBA00022771"/>
    </source>
</evidence>
<keyword evidence="8" id="KW-0862">Zinc</keyword>
<evidence type="ECO:0000313" key="12">
    <source>
        <dbReference type="EMBL" id="GAX84342.1"/>
    </source>
</evidence>
<dbReference type="Pfam" id="PF12678">
    <property type="entry name" value="zf-rbx1"/>
    <property type="match status" value="1"/>
</dbReference>
<evidence type="ECO:0000256" key="3">
    <source>
        <dbReference type="ARBA" id="ARBA00012483"/>
    </source>
</evidence>
<name>A0A250XN52_9CHLO</name>
<dbReference type="InterPro" id="IPR024766">
    <property type="entry name" value="Znf_RING_H2"/>
</dbReference>
<keyword evidence="5" id="KW-0479">Metal-binding</keyword>
<dbReference type="Gene3D" id="3.30.40.10">
    <property type="entry name" value="Zinc/RING finger domain, C3HC4 (zinc finger)"/>
    <property type="match status" value="1"/>
</dbReference>
<evidence type="ECO:0000256" key="10">
    <source>
        <dbReference type="SAM" id="MobiDB-lite"/>
    </source>
</evidence>
<evidence type="ECO:0000259" key="11">
    <source>
        <dbReference type="PROSITE" id="PS50089"/>
    </source>
</evidence>
<dbReference type="OrthoDB" id="8062037at2759"/>
<feature type="compositionally biased region" description="Basic residues" evidence="10">
    <location>
        <begin position="145"/>
        <end position="155"/>
    </location>
</feature>
<evidence type="ECO:0000256" key="7">
    <source>
        <dbReference type="ARBA" id="ARBA00022786"/>
    </source>
</evidence>
<feature type="region of interest" description="Disordered" evidence="10">
    <location>
        <begin position="107"/>
        <end position="219"/>
    </location>
</feature>
<dbReference type="EMBL" id="BEGY01000123">
    <property type="protein sequence ID" value="GAX84342.1"/>
    <property type="molecule type" value="Genomic_DNA"/>
</dbReference>
<dbReference type="PANTHER" id="PTHR46463:SF10">
    <property type="entry name" value="OS01G0926200 PROTEIN"/>
    <property type="match status" value="1"/>
</dbReference>
<comment type="pathway">
    <text evidence="2">Protein modification; protein ubiquitination.</text>
</comment>
<keyword evidence="6 9" id="KW-0863">Zinc-finger</keyword>
<dbReference type="InterPro" id="IPR013083">
    <property type="entry name" value="Znf_RING/FYVE/PHD"/>
</dbReference>
<reference evidence="12 13" key="1">
    <citation type="submission" date="2017-08" db="EMBL/GenBank/DDBJ databases">
        <title>Acidophilic green algal genome provides insights into adaptation to an acidic environment.</title>
        <authorList>
            <person name="Hirooka S."/>
            <person name="Hirose Y."/>
            <person name="Kanesaki Y."/>
            <person name="Higuchi S."/>
            <person name="Fujiwara T."/>
            <person name="Onuma R."/>
            <person name="Era A."/>
            <person name="Ohbayashi R."/>
            <person name="Uzuka A."/>
            <person name="Nozaki H."/>
            <person name="Yoshikawa H."/>
            <person name="Miyagishima S.Y."/>
        </authorList>
    </citation>
    <scope>NUCLEOTIDE SEQUENCE [LARGE SCALE GENOMIC DNA]</scope>
    <source>
        <strain evidence="12 13">NIES-2499</strain>
    </source>
</reference>
<dbReference type="GO" id="GO:0008270">
    <property type="term" value="F:zinc ion binding"/>
    <property type="evidence" value="ECO:0007669"/>
    <property type="project" value="UniProtKB-KW"/>
</dbReference>
<dbReference type="CDD" id="cd23116">
    <property type="entry name" value="RING-H2_AIRP1-like"/>
    <property type="match status" value="1"/>
</dbReference>
<gene>
    <name evidence="12" type="ORF">CEUSTIGMA_g11764.t1</name>
</gene>
<dbReference type="AlphaFoldDB" id="A0A250XN52"/>
<feature type="compositionally biased region" description="Polar residues" evidence="10">
    <location>
        <begin position="109"/>
        <end position="133"/>
    </location>
</feature>
<dbReference type="InterPro" id="IPR001841">
    <property type="entry name" value="Znf_RING"/>
</dbReference>
<dbReference type="Proteomes" id="UP000232323">
    <property type="component" value="Unassembled WGS sequence"/>
</dbReference>
<sequence>MQTSSSPNTPLLSQQSQFITPDMPPHNSEVGCCTSFFNFFGAGDTTDRAPEQHRQVEAQSYQAPVPTTVFPNATVAHRSYEEATPDSEKNRLLPKLLSSAIVNCRDDVPSSTAASSQAEVSSRRSPAVSTSGISVDKVDKAQISQHRRTASHGRAGRSQTPTWGPLTSMPSGHVSGPLGQLTGDSRHRRTTSNKNLRLTKGSSAGSASEINGLGGKTLVPQDEDDDFCPTCLEAYTKENPKIWTECAHHFHMPCIFEWMERKDTCPICESKMSFPGLS</sequence>
<feature type="compositionally biased region" description="Polar residues" evidence="10">
    <location>
        <begin position="192"/>
        <end position="209"/>
    </location>
</feature>
<evidence type="ECO:0000256" key="2">
    <source>
        <dbReference type="ARBA" id="ARBA00004906"/>
    </source>
</evidence>
<protein>
    <recommendedName>
        <fullName evidence="3">RING-type E3 ubiquitin transferase</fullName>
        <ecNumber evidence="3">2.3.2.27</ecNumber>
    </recommendedName>
</protein>